<evidence type="ECO:0000256" key="3">
    <source>
        <dbReference type="ARBA" id="ARBA00023163"/>
    </source>
</evidence>
<accession>A0A7W7W271</accession>
<dbReference type="InterPro" id="IPR050109">
    <property type="entry name" value="HTH-type_TetR-like_transc_reg"/>
</dbReference>
<keyword evidence="3" id="KW-0804">Transcription</keyword>
<dbReference type="Proteomes" id="UP000523007">
    <property type="component" value="Unassembled WGS sequence"/>
</dbReference>
<feature type="DNA-binding region" description="H-T-H motif" evidence="4">
    <location>
        <begin position="29"/>
        <end position="48"/>
    </location>
</feature>
<dbReference type="InterPro" id="IPR001647">
    <property type="entry name" value="HTH_TetR"/>
</dbReference>
<dbReference type="Pfam" id="PF00440">
    <property type="entry name" value="TetR_N"/>
    <property type="match status" value="1"/>
</dbReference>
<evidence type="ECO:0000256" key="2">
    <source>
        <dbReference type="ARBA" id="ARBA00023125"/>
    </source>
</evidence>
<proteinExistence type="predicted"/>
<gene>
    <name evidence="6" type="ORF">F4561_001284</name>
</gene>
<dbReference type="Pfam" id="PF17920">
    <property type="entry name" value="TetR_C_16"/>
    <property type="match status" value="1"/>
</dbReference>
<dbReference type="InterPro" id="IPR041678">
    <property type="entry name" value="TetR_C_16"/>
</dbReference>
<dbReference type="EMBL" id="JACHJT010000001">
    <property type="protein sequence ID" value="MBB4930464.1"/>
    <property type="molecule type" value="Genomic_DNA"/>
</dbReference>
<dbReference type="GO" id="GO:0000976">
    <property type="term" value="F:transcription cis-regulatory region binding"/>
    <property type="evidence" value="ECO:0007669"/>
    <property type="project" value="TreeGrafter"/>
</dbReference>
<feature type="domain" description="HTH tetR-type" evidence="5">
    <location>
        <begin position="6"/>
        <end position="66"/>
    </location>
</feature>
<dbReference type="AlphaFoldDB" id="A0A7W7W271"/>
<dbReference type="InterPro" id="IPR036271">
    <property type="entry name" value="Tet_transcr_reg_TetR-rel_C_sf"/>
</dbReference>
<dbReference type="SUPFAM" id="SSF48498">
    <property type="entry name" value="Tetracyclin repressor-like, C-terminal domain"/>
    <property type="match status" value="1"/>
</dbReference>
<dbReference type="PANTHER" id="PTHR30055:SF234">
    <property type="entry name" value="HTH-TYPE TRANSCRIPTIONAL REGULATOR BETI"/>
    <property type="match status" value="1"/>
</dbReference>
<dbReference type="PRINTS" id="PR00455">
    <property type="entry name" value="HTHTETR"/>
</dbReference>
<dbReference type="GO" id="GO:0003700">
    <property type="term" value="F:DNA-binding transcription factor activity"/>
    <property type="evidence" value="ECO:0007669"/>
    <property type="project" value="TreeGrafter"/>
</dbReference>
<dbReference type="InterPro" id="IPR009057">
    <property type="entry name" value="Homeodomain-like_sf"/>
</dbReference>
<dbReference type="RefSeq" id="WP_184575680.1">
    <property type="nucleotide sequence ID" value="NZ_JACHJT010000001.1"/>
</dbReference>
<keyword evidence="1" id="KW-0805">Transcription regulation</keyword>
<evidence type="ECO:0000313" key="7">
    <source>
        <dbReference type="Proteomes" id="UP000523007"/>
    </source>
</evidence>
<keyword evidence="2 4" id="KW-0238">DNA-binding</keyword>
<dbReference type="Gene3D" id="1.10.10.60">
    <property type="entry name" value="Homeodomain-like"/>
    <property type="match status" value="1"/>
</dbReference>
<evidence type="ECO:0000259" key="5">
    <source>
        <dbReference type="PROSITE" id="PS50977"/>
    </source>
</evidence>
<name>A0A7W7W271_9ACTN</name>
<protein>
    <submittedName>
        <fullName evidence="6">AcrR family transcriptional regulator</fullName>
    </submittedName>
</protein>
<evidence type="ECO:0000256" key="4">
    <source>
        <dbReference type="PROSITE-ProRule" id="PRU00335"/>
    </source>
</evidence>
<dbReference type="PROSITE" id="PS50977">
    <property type="entry name" value="HTH_TETR_2"/>
    <property type="match status" value="1"/>
</dbReference>
<dbReference type="SUPFAM" id="SSF46689">
    <property type="entry name" value="Homeodomain-like"/>
    <property type="match status" value="1"/>
</dbReference>
<dbReference type="Gene3D" id="1.10.357.10">
    <property type="entry name" value="Tetracycline Repressor, domain 2"/>
    <property type="match status" value="1"/>
</dbReference>
<evidence type="ECO:0000256" key="1">
    <source>
        <dbReference type="ARBA" id="ARBA00023015"/>
    </source>
</evidence>
<evidence type="ECO:0000313" key="6">
    <source>
        <dbReference type="EMBL" id="MBB4930464.1"/>
    </source>
</evidence>
<dbReference type="PANTHER" id="PTHR30055">
    <property type="entry name" value="HTH-TYPE TRANSCRIPTIONAL REGULATOR RUTR"/>
    <property type="match status" value="1"/>
</dbReference>
<comment type="caution">
    <text evidence="6">The sequence shown here is derived from an EMBL/GenBank/DDBJ whole genome shotgun (WGS) entry which is preliminary data.</text>
</comment>
<keyword evidence="7" id="KW-1185">Reference proteome</keyword>
<organism evidence="6 7">
    <name type="scientific">Lipingzhangella halophila</name>
    <dbReference type="NCBI Taxonomy" id="1783352"/>
    <lineage>
        <taxon>Bacteria</taxon>
        <taxon>Bacillati</taxon>
        <taxon>Actinomycetota</taxon>
        <taxon>Actinomycetes</taxon>
        <taxon>Streptosporangiales</taxon>
        <taxon>Nocardiopsidaceae</taxon>
        <taxon>Lipingzhangella</taxon>
    </lineage>
</organism>
<sequence length="184" mass="20399">MRRSSEETKREILAAARERFATDGYDRATIRAIAADASIDPSMVMRYFGSKEGLFAAAAEFDLDMPDLGRVPREDAGTTLAGHFFRRWEDDNESLRILLRTAVTEESVAERMRAIFAEQLVPTIAALTGDTESARGRAGLVATQMLGVALCRYVLRMPPVAAMDRQEIVGWLGPTLQRYLAGEK</sequence>
<reference evidence="6 7" key="1">
    <citation type="submission" date="2020-08" db="EMBL/GenBank/DDBJ databases">
        <title>Sequencing the genomes of 1000 actinobacteria strains.</title>
        <authorList>
            <person name="Klenk H.-P."/>
        </authorList>
    </citation>
    <scope>NUCLEOTIDE SEQUENCE [LARGE SCALE GENOMIC DNA]</scope>
    <source>
        <strain evidence="6 7">DSM 102030</strain>
    </source>
</reference>